<evidence type="ECO:0000313" key="4">
    <source>
        <dbReference type="EMBL" id="PDX86342.1"/>
    </source>
</evidence>
<feature type="domain" description="Glycosyltransferase 2-like" evidence="3">
    <location>
        <begin position="6"/>
        <end position="129"/>
    </location>
</feature>
<dbReference type="GO" id="GO:0016757">
    <property type="term" value="F:glycosyltransferase activity"/>
    <property type="evidence" value="ECO:0007669"/>
    <property type="project" value="UniProtKB-KW"/>
</dbReference>
<name>A0A2A7B4Y4_9FIRM</name>
<dbReference type="Proteomes" id="UP000220904">
    <property type="component" value="Unassembled WGS sequence"/>
</dbReference>
<dbReference type="CDD" id="cd00761">
    <property type="entry name" value="Glyco_tranf_GTA_type"/>
    <property type="match status" value="1"/>
</dbReference>
<dbReference type="RefSeq" id="WP_097792218.1">
    <property type="nucleotide sequence ID" value="NZ_NOUV01000014.1"/>
</dbReference>
<evidence type="ECO:0000313" key="5">
    <source>
        <dbReference type="Proteomes" id="UP000220904"/>
    </source>
</evidence>
<sequence length="324" mass="37646">MKKVVSVIIPVYNVEEFIFRTVESVMNQDYKNIEIILVDDGSPDNSAKIIDELAKKDDRITCVHKENGGVSSARNAGLRIASGEYVTFIDGDDWVEPKYISYLLNLVESNKCEIGMNKNNYSDYNTKSNEEEYVVSAEKAIEWIYLGDIFVAVWNKIYSMQFLKKNNILFDEKIWYGEGMLFNIDCLQFVDSIAVGEKSVYHQVSNPNSAMRKFNVDSNLCGIRSLEIQKKHWRKSNPAIVDAWNYHRRAFNLSIVRGLLKSDIEQEYQELYDSCMNNLKKQLWISLKVPIPLREKLSYIAWAIIPSFMSKRCKNKVRIKIRKK</sequence>
<dbReference type="AlphaFoldDB" id="A0A2A7B4Y4"/>
<dbReference type="Pfam" id="PF00535">
    <property type="entry name" value="Glycos_transf_2"/>
    <property type="match status" value="1"/>
</dbReference>
<evidence type="ECO:0000256" key="1">
    <source>
        <dbReference type="ARBA" id="ARBA00022676"/>
    </source>
</evidence>
<comment type="caution">
    <text evidence="4">The sequence shown here is derived from an EMBL/GenBank/DDBJ whole genome shotgun (WGS) entry which is preliminary data.</text>
</comment>
<reference evidence="4 5" key="1">
    <citation type="journal article" date="2017" name="Front. Microbiol.">
        <title>New Insights into the Diversity of the Genus Faecalibacterium.</title>
        <authorList>
            <person name="Benevides L."/>
            <person name="Burman S."/>
            <person name="Martin R."/>
            <person name="Robert V."/>
            <person name="Thomas M."/>
            <person name="Miquel S."/>
            <person name="Chain F."/>
            <person name="Sokol H."/>
            <person name="Bermudez-Humaran L.G."/>
            <person name="Morrison M."/>
            <person name="Langella P."/>
            <person name="Azevedo V.A."/>
            <person name="Chatel J.M."/>
            <person name="Soares S."/>
        </authorList>
    </citation>
    <scope>NUCLEOTIDE SEQUENCE [LARGE SCALE GENOMIC DNA]</scope>
    <source>
        <strain evidence="4 5">AHMP21</strain>
    </source>
</reference>
<dbReference type="SUPFAM" id="SSF53448">
    <property type="entry name" value="Nucleotide-diphospho-sugar transferases"/>
    <property type="match status" value="1"/>
</dbReference>
<organism evidence="4 5">
    <name type="scientific">Faecalibacterium prausnitzii</name>
    <dbReference type="NCBI Taxonomy" id="853"/>
    <lineage>
        <taxon>Bacteria</taxon>
        <taxon>Bacillati</taxon>
        <taxon>Bacillota</taxon>
        <taxon>Clostridia</taxon>
        <taxon>Eubacteriales</taxon>
        <taxon>Oscillospiraceae</taxon>
        <taxon>Faecalibacterium</taxon>
    </lineage>
</organism>
<proteinExistence type="predicted"/>
<dbReference type="Gene3D" id="3.90.550.10">
    <property type="entry name" value="Spore Coat Polysaccharide Biosynthesis Protein SpsA, Chain A"/>
    <property type="match status" value="1"/>
</dbReference>
<dbReference type="InterPro" id="IPR001173">
    <property type="entry name" value="Glyco_trans_2-like"/>
</dbReference>
<dbReference type="PANTHER" id="PTHR22916">
    <property type="entry name" value="GLYCOSYLTRANSFERASE"/>
    <property type="match status" value="1"/>
</dbReference>
<evidence type="ECO:0000256" key="2">
    <source>
        <dbReference type="ARBA" id="ARBA00022679"/>
    </source>
</evidence>
<evidence type="ECO:0000259" key="3">
    <source>
        <dbReference type="Pfam" id="PF00535"/>
    </source>
</evidence>
<dbReference type="PANTHER" id="PTHR22916:SF51">
    <property type="entry name" value="GLYCOSYLTRANSFERASE EPSH-RELATED"/>
    <property type="match status" value="1"/>
</dbReference>
<dbReference type="OrthoDB" id="1640114at2"/>
<keyword evidence="2" id="KW-0808">Transferase</keyword>
<dbReference type="InterPro" id="IPR029044">
    <property type="entry name" value="Nucleotide-diphossugar_trans"/>
</dbReference>
<protein>
    <recommendedName>
        <fullName evidence="3">Glycosyltransferase 2-like domain-containing protein</fullName>
    </recommendedName>
</protein>
<gene>
    <name evidence="4" type="ORF">CHR60_06190</name>
</gene>
<dbReference type="EMBL" id="NOUV01000014">
    <property type="protein sequence ID" value="PDX86342.1"/>
    <property type="molecule type" value="Genomic_DNA"/>
</dbReference>
<accession>A0A2A7B4Y4</accession>
<keyword evidence="1" id="KW-0328">Glycosyltransferase</keyword>